<dbReference type="EMBL" id="BAABKQ010000001">
    <property type="protein sequence ID" value="GAA4818546.1"/>
    <property type="molecule type" value="Genomic_DNA"/>
</dbReference>
<accession>A0ABP9CUL5</accession>
<protein>
    <submittedName>
        <fullName evidence="1">Uncharacterized protein</fullName>
    </submittedName>
</protein>
<evidence type="ECO:0000313" key="1">
    <source>
        <dbReference type="EMBL" id="GAA4818546.1"/>
    </source>
</evidence>
<name>A0ABP9CUL5_9ACTN</name>
<proteinExistence type="predicted"/>
<keyword evidence="2" id="KW-1185">Reference proteome</keyword>
<sequence length="70" mass="7598">MITSVLAVLRPTGGADLGCLLAGSSGEDAGRDVCRRQKRTLQWVRAYASGREYQRRAAGPNAGRWRPRPG</sequence>
<organism evidence="1 2">
    <name type="scientific">Tomitella cavernea</name>
    <dbReference type="NCBI Taxonomy" id="1387982"/>
    <lineage>
        <taxon>Bacteria</taxon>
        <taxon>Bacillati</taxon>
        <taxon>Actinomycetota</taxon>
        <taxon>Actinomycetes</taxon>
        <taxon>Mycobacteriales</taxon>
        <taxon>Tomitella</taxon>
    </lineage>
</organism>
<evidence type="ECO:0000313" key="2">
    <source>
        <dbReference type="Proteomes" id="UP001500839"/>
    </source>
</evidence>
<comment type="caution">
    <text evidence="1">The sequence shown here is derived from an EMBL/GenBank/DDBJ whole genome shotgun (WGS) entry which is preliminary data.</text>
</comment>
<dbReference type="Proteomes" id="UP001500839">
    <property type="component" value="Unassembled WGS sequence"/>
</dbReference>
<gene>
    <name evidence="1" type="ORF">GCM10023353_27170</name>
</gene>
<reference evidence="2" key="1">
    <citation type="journal article" date="2019" name="Int. J. Syst. Evol. Microbiol.">
        <title>The Global Catalogue of Microorganisms (GCM) 10K type strain sequencing project: providing services to taxonomists for standard genome sequencing and annotation.</title>
        <authorList>
            <consortium name="The Broad Institute Genomics Platform"/>
            <consortium name="The Broad Institute Genome Sequencing Center for Infectious Disease"/>
            <person name="Wu L."/>
            <person name="Ma J."/>
        </authorList>
    </citation>
    <scope>NUCLEOTIDE SEQUENCE [LARGE SCALE GENOMIC DNA]</scope>
    <source>
        <strain evidence="2">JCM 18542</strain>
    </source>
</reference>